<feature type="domain" description="Zn(2)-C6 fungal-type" evidence="6">
    <location>
        <begin position="222"/>
        <end position="250"/>
    </location>
</feature>
<feature type="region of interest" description="Disordered" evidence="5">
    <location>
        <begin position="171"/>
        <end position="198"/>
    </location>
</feature>
<dbReference type="Gene3D" id="4.10.240.10">
    <property type="entry name" value="Zn(2)-C6 fungal-type DNA-binding domain"/>
    <property type="match status" value="1"/>
</dbReference>
<feature type="region of interest" description="Disordered" evidence="5">
    <location>
        <begin position="272"/>
        <end position="510"/>
    </location>
</feature>
<dbReference type="PANTHER" id="PTHR23416">
    <property type="entry name" value="SIALIC ACID SYNTHASE-RELATED"/>
    <property type="match status" value="1"/>
</dbReference>
<feature type="compositionally biased region" description="Low complexity" evidence="5">
    <location>
        <begin position="480"/>
        <end position="499"/>
    </location>
</feature>
<evidence type="ECO:0000256" key="2">
    <source>
        <dbReference type="ARBA" id="ARBA00023125"/>
    </source>
</evidence>
<dbReference type="SUPFAM" id="SSF57701">
    <property type="entry name" value="Zn2/Cys6 DNA-binding domain"/>
    <property type="match status" value="1"/>
</dbReference>
<feature type="compositionally biased region" description="Polar residues" evidence="5">
    <location>
        <begin position="40"/>
        <end position="58"/>
    </location>
</feature>
<keyword evidence="1" id="KW-0805">Transcription regulation</keyword>
<dbReference type="SUPFAM" id="SSF51161">
    <property type="entry name" value="Trimeric LpxA-like enzymes"/>
    <property type="match status" value="1"/>
</dbReference>
<dbReference type="Pfam" id="PF00172">
    <property type="entry name" value="Zn_clus"/>
    <property type="match status" value="1"/>
</dbReference>
<name>A0ABR0JBY6_9EURO</name>
<protein>
    <recommendedName>
        <fullName evidence="6">Zn(2)-C6 fungal-type domain-containing protein</fullName>
    </recommendedName>
</protein>
<keyword evidence="8" id="KW-1185">Reference proteome</keyword>
<reference evidence="7 8" key="1">
    <citation type="submission" date="2023-08" db="EMBL/GenBank/DDBJ databases">
        <title>Black Yeasts Isolated from many extreme environments.</title>
        <authorList>
            <person name="Coleine C."/>
            <person name="Stajich J.E."/>
            <person name="Selbmann L."/>
        </authorList>
    </citation>
    <scope>NUCLEOTIDE SEQUENCE [LARGE SCALE GENOMIC DNA]</scope>
    <source>
        <strain evidence="7 8">CCFEE 6328</strain>
    </source>
</reference>
<evidence type="ECO:0000256" key="3">
    <source>
        <dbReference type="ARBA" id="ARBA00023163"/>
    </source>
</evidence>
<evidence type="ECO:0000313" key="8">
    <source>
        <dbReference type="Proteomes" id="UP001345691"/>
    </source>
</evidence>
<dbReference type="Gene3D" id="2.160.10.10">
    <property type="entry name" value="Hexapeptide repeat proteins"/>
    <property type="match status" value="1"/>
</dbReference>
<dbReference type="SMART" id="SM00066">
    <property type="entry name" value="GAL4"/>
    <property type="match status" value="1"/>
</dbReference>
<evidence type="ECO:0000256" key="4">
    <source>
        <dbReference type="ARBA" id="ARBA00023242"/>
    </source>
</evidence>
<evidence type="ECO:0000256" key="5">
    <source>
        <dbReference type="SAM" id="MobiDB-lite"/>
    </source>
</evidence>
<dbReference type="Proteomes" id="UP001345691">
    <property type="component" value="Unassembled WGS sequence"/>
</dbReference>
<evidence type="ECO:0000313" key="7">
    <source>
        <dbReference type="EMBL" id="KAK5059642.1"/>
    </source>
</evidence>
<keyword evidence="3" id="KW-0804">Transcription</keyword>
<dbReference type="PROSITE" id="PS00463">
    <property type="entry name" value="ZN2_CY6_FUNGAL_1"/>
    <property type="match status" value="1"/>
</dbReference>
<dbReference type="InterPro" id="IPR001138">
    <property type="entry name" value="Zn2Cys6_DnaBD"/>
</dbReference>
<proteinExistence type="predicted"/>
<dbReference type="Pfam" id="PF00132">
    <property type="entry name" value="Hexapep"/>
    <property type="match status" value="1"/>
</dbReference>
<organism evidence="7 8">
    <name type="scientific">Exophiala sideris</name>
    <dbReference type="NCBI Taxonomy" id="1016849"/>
    <lineage>
        <taxon>Eukaryota</taxon>
        <taxon>Fungi</taxon>
        <taxon>Dikarya</taxon>
        <taxon>Ascomycota</taxon>
        <taxon>Pezizomycotina</taxon>
        <taxon>Eurotiomycetes</taxon>
        <taxon>Chaetothyriomycetidae</taxon>
        <taxon>Chaetothyriales</taxon>
        <taxon>Herpotrichiellaceae</taxon>
        <taxon>Exophiala</taxon>
    </lineage>
</organism>
<keyword evidence="4" id="KW-0539">Nucleus</keyword>
<dbReference type="CDD" id="cd00067">
    <property type="entry name" value="GAL4"/>
    <property type="match status" value="1"/>
</dbReference>
<dbReference type="PANTHER" id="PTHR23416:SF76">
    <property type="entry name" value="ZN(II)2CYS6 TRANSCRIPTION FACTOR (EUROFUNG)"/>
    <property type="match status" value="1"/>
</dbReference>
<dbReference type="InterPro" id="IPR011004">
    <property type="entry name" value="Trimer_LpxA-like_sf"/>
</dbReference>
<feature type="compositionally biased region" description="Polar residues" evidence="5">
    <location>
        <begin position="171"/>
        <end position="180"/>
    </location>
</feature>
<accession>A0ABR0JBY6</accession>
<dbReference type="EMBL" id="JAVRRF010000012">
    <property type="protein sequence ID" value="KAK5059642.1"/>
    <property type="molecule type" value="Genomic_DNA"/>
</dbReference>
<sequence>MAAVAAVPLFSFVSISDNKTAADRDALSAGSCSWHDSRPGSESPSYTPDLSPKLSNSPDMHDRKRKRSSTTEVKGAIEQHPYEHDPSYPSSPQQLADRALRVLGNAGDRGRGHFPLFPTVNGHGQDGHTWQDQVQPPRPNGHVHDGDSGPYEGQLAEFLQQDTIEVLQPHTNGHSAQNAGINHERHPNGDPTQPQYPQETVSGVVSIGPKRKRVFTNRTKTGCITCRNRKKKCDERKPFCLNCIKGGFECKGYPTPKGPVWAMQVREGHQRLPIQSKRGPDQVSEQRPDHVVNGDAPSNNPRQKNQQQQQEQPNPPANSQHAAWAGAREGNHSNNPHPPQNLSNGPGNEEGRRPAPYSQIQLPSRPQHAADTFQNGPGGRPLPAGQQPWPPQQTSPSYSLVPLPRLPELNRQERPPASTSTREIARQAPQSTASSVPSDQSHQTQPQPHTGVQMSPPYPYRTPTTSSFAPPTDPANVFRTPGTSGPIYTPSPSTPTSGSAQKPMPTPWVTPQQREDHHVAVLPQIGTLSPPNNMGGMTSVSEPPRMTIGPKVFNVEDIERSKMMRQTTYNHHDVTLRHERDRCKRAISRYNDLCKLDCALSQEQIRDVLWMVFDPSKDTVHKPLPSARERGLLGVGVMIEPPFKCTYGYNIFIMDSVYIGEDCTIDDAGGVEIGARTNIGPGVTIFTSEASRAMQDRKGVDALMVAKRVTIGANVTIGRGAVIYPGVSIETNCTVEPFAIVRKDMKQMQTMEPALGNLKDW</sequence>
<feature type="compositionally biased region" description="Polar residues" evidence="5">
    <location>
        <begin position="332"/>
        <end position="346"/>
    </location>
</feature>
<gene>
    <name evidence="7" type="ORF">LTR69_006231</name>
</gene>
<evidence type="ECO:0000259" key="6">
    <source>
        <dbReference type="PROSITE" id="PS50048"/>
    </source>
</evidence>
<comment type="caution">
    <text evidence="7">The sequence shown here is derived from an EMBL/GenBank/DDBJ whole genome shotgun (WGS) entry which is preliminary data.</text>
</comment>
<feature type="compositionally biased region" description="Basic and acidic residues" evidence="5">
    <location>
        <begin position="278"/>
        <end position="292"/>
    </location>
</feature>
<keyword evidence="2" id="KW-0238">DNA-binding</keyword>
<evidence type="ECO:0000256" key="1">
    <source>
        <dbReference type="ARBA" id="ARBA00023015"/>
    </source>
</evidence>
<dbReference type="InterPro" id="IPR036864">
    <property type="entry name" value="Zn2-C6_fun-type_DNA-bd_sf"/>
</dbReference>
<feature type="compositionally biased region" description="Low complexity" evidence="5">
    <location>
        <begin position="297"/>
        <end position="320"/>
    </location>
</feature>
<feature type="region of interest" description="Disordered" evidence="5">
    <location>
        <begin position="24"/>
        <end position="93"/>
    </location>
</feature>
<dbReference type="PROSITE" id="PS50048">
    <property type="entry name" value="ZN2_CY6_FUNGAL_2"/>
    <property type="match status" value="1"/>
</dbReference>
<dbReference type="InterPro" id="IPR051159">
    <property type="entry name" value="Hexapeptide_acetyltransf"/>
</dbReference>
<feature type="compositionally biased region" description="Polar residues" evidence="5">
    <location>
        <begin position="417"/>
        <end position="453"/>
    </location>
</feature>
<dbReference type="InterPro" id="IPR001451">
    <property type="entry name" value="Hexapep"/>
</dbReference>
<feature type="compositionally biased region" description="Basic and acidic residues" evidence="5">
    <location>
        <begin position="75"/>
        <end position="86"/>
    </location>
</feature>